<keyword evidence="1" id="KW-0732">Signal</keyword>
<keyword evidence="3" id="KW-1185">Reference proteome</keyword>
<gene>
    <name evidence="2" type="ORF">C1280_34010</name>
</gene>
<dbReference type="InterPro" id="IPR011446">
    <property type="entry name" value="BBP7"/>
</dbReference>
<dbReference type="EMBL" id="CP025958">
    <property type="protein sequence ID" value="AWM41526.1"/>
    <property type="molecule type" value="Genomic_DNA"/>
</dbReference>
<protein>
    <recommendedName>
        <fullName evidence="4">BBP7 family outer membrane beta-barrel protein</fullName>
    </recommendedName>
</protein>
<organism evidence="2 3">
    <name type="scientific">Gemmata obscuriglobus</name>
    <dbReference type="NCBI Taxonomy" id="114"/>
    <lineage>
        <taxon>Bacteria</taxon>
        <taxon>Pseudomonadati</taxon>
        <taxon>Planctomycetota</taxon>
        <taxon>Planctomycetia</taxon>
        <taxon>Gemmatales</taxon>
        <taxon>Gemmataceae</taxon>
        <taxon>Gemmata</taxon>
    </lineage>
</organism>
<evidence type="ECO:0000313" key="2">
    <source>
        <dbReference type="EMBL" id="AWM41526.1"/>
    </source>
</evidence>
<evidence type="ECO:0008006" key="4">
    <source>
        <dbReference type="Google" id="ProtNLM"/>
    </source>
</evidence>
<dbReference type="KEGG" id="gog:C1280_34010"/>
<evidence type="ECO:0000256" key="1">
    <source>
        <dbReference type="SAM" id="SignalP"/>
    </source>
</evidence>
<name>A0A2Z3HCS4_9BACT</name>
<feature type="signal peptide" evidence="1">
    <location>
        <begin position="1"/>
        <end position="20"/>
    </location>
</feature>
<accession>A0A2Z3HCS4</accession>
<dbReference type="Pfam" id="PF07585">
    <property type="entry name" value="BBP7"/>
    <property type="match status" value="1"/>
</dbReference>
<evidence type="ECO:0000313" key="3">
    <source>
        <dbReference type="Proteomes" id="UP000245802"/>
    </source>
</evidence>
<proteinExistence type="predicted"/>
<dbReference type="RefSeq" id="WP_010035950.1">
    <property type="nucleotide sequence ID" value="NZ_CP025958.1"/>
</dbReference>
<feature type="chain" id="PRO_5016432081" description="BBP7 family outer membrane beta-barrel protein" evidence="1">
    <location>
        <begin position="21"/>
        <end position="404"/>
    </location>
</feature>
<dbReference type="AlphaFoldDB" id="A0A2Z3HCS4"/>
<dbReference type="Proteomes" id="UP000245802">
    <property type="component" value="Chromosome"/>
</dbReference>
<reference evidence="2 3" key="1">
    <citation type="submission" date="2018-01" db="EMBL/GenBank/DDBJ databases">
        <title>G. obscuriglobus.</title>
        <authorList>
            <person name="Franke J."/>
            <person name="Blomberg W."/>
            <person name="Selmecki A."/>
        </authorList>
    </citation>
    <scope>NUCLEOTIDE SEQUENCE [LARGE SCALE GENOMIC DNA]</scope>
    <source>
        <strain evidence="2 3">DSM 5831</strain>
    </source>
</reference>
<sequence length="404" mass="42951">MRVKLIATAVFLLTASGVRAEPPRLLSAEPAPAWTDTGTTPAPATVSIPTETRPFPMVGPQFWASGDYVLAWYTPIRTPPLIQAVPAALANQSTSNGAVTLFPENNRINFGAFNGIRASVGANFEKFGVEVGGFVLERQGESSSFFNNGNPVALGQGYISAGSGLPTTLFASLPGQYSGGVSAAAQSRLWGLDGNIRRAWYTFLFDTTDVLVGFKYLDLHESLTVYSPSVFPSGGVISSSDSVRTSNRFYGGYVGINSRLGNERGFGLDLTSKSGLGGVAQRAELVGSNSFIPAGGAADIEPAGLYARGLNAGTFTRSKVAYTQDFDLKLTYNFNPWFQVSFGYSLMYMSSAIRPGGAIDAVVNDSNVRFVAQPTPSTLARPAFAWRTDGLTVNALTFGARLQY</sequence>